<name>A0AAV6IGH0_9ERIC</name>
<comment type="caution">
    <text evidence="2">The sequence shown here is derived from an EMBL/GenBank/DDBJ whole genome shotgun (WGS) entry which is preliminary data.</text>
</comment>
<organism evidence="2 3">
    <name type="scientific">Rhododendron griersonianum</name>
    <dbReference type="NCBI Taxonomy" id="479676"/>
    <lineage>
        <taxon>Eukaryota</taxon>
        <taxon>Viridiplantae</taxon>
        <taxon>Streptophyta</taxon>
        <taxon>Embryophyta</taxon>
        <taxon>Tracheophyta</taxon>
        <taxon>Spermatophyta</taxon>
        <taxon>Magnoliopsida</taxon>
        <taxon>eudicotyledons</taxon>
        <taxon>Gunneridae</taxon>
        <taxon>Pentapetalae</taxon>
        <taxon>asterids</taxon>
        <taxon>Ericales</taxon>
        <taxon>Ericaceae</taxon>
        <taxon>Ericoideae</taxon>
        <taxon>Rhodoreae</taxon>
        <taxon>Rhododendron</taxon>
    </lineage>
</organism>
<evidence type="ECO:0000313" key="3">
    <source>
        <dbReference type="Proteomes" id="UP000823749"/>
    </source>
</evidence>
<sequence length="66" mass="7118">MECGAGMSHNFDGATSSKRAKITRSMRKGTAMVDVLTRPQNGPLNANEWIGSTTLASNIVWALPIR</sequence>
<evidence type="ECO:0000313" key="2">
    <source>
        <dbReference type="EMBL" id="KAG5526940.1"/>
    </source>
</evidence>
<protein>
    <submittedName>
        <fullName evidence="2">Uncharacterized protein</fullName>
    </submittedName>
</protein>
<accession>A0AAV6IGH0</accession>
<evidence type="ECO:0000256" key="1">
    <source>
        <dbReference type="SAM" id="MobiDB-lite"/>
    </source>
</evidence>
<dbReference type="EMBL" id="JACTNZ010000010">
    <property type="protein sequence ID" value="KAG5526940.1"/>
    <property type="molecule type" value="Genomic_DNA"/>
</dbReference>
<dbReference type="Proteomes" id="UP000823749">
    <property type="component" value="Chromosome 10"/>
</dbReference>
<proteinExistence type="predicted"/>
<feature type="region of interest" description="Disordered" evidence="1">
    <location>
        <begin position="1"/>
        <end position="26"/>
    </location>
</feature>
<keyword evidence="3" id="KW-1185">Reference proteome</keyword>
<dbReference type="AlphaFoldDB" id="A0AAV6IGH0"/>
<reference evidence="2" key="1">
    <citation type="submission" date="2020-08" db="EMBL/GenBank/DDBJ databases">
        <title>Plant Genome Project.</title>
        <authorList>
            <person name="Zhang R.-G."/>
        </authorList>
    </citation>
    <scope>NUCLEOTIDE SEQUENCE</scope>
    <source>
        <strain evidence="2">WSP0</strain>
        <tissue evidence="2">Leaf</tissue>
    </source>
</reference>
<gene>
    <name evidence="2" type="ORF">RHGRI_028020</name>
</gene>